<sequence>MRKQLVLLQIEENGEGAPCNFNASVWNRSSGKKLVYEWFKRFRDRQKTVDDEQFLLNRLANAAIDIYAMASILSRATFSLNKNVPSADYEEKLVNVYCDEAYERVFQHLGVLKSRSKLKNFEFMRAVSLDVANTGGPLQLNPLGV</sequence>
<keyword evidence="2" id="KW-0560">Oxidoreductase</keyword>
<accession>A0A4Y2IGD3</accession>
<evidence type="ECO:0000313" key="5">
    <source>
        <dbReference type="Proteomes" id="UP000499080"/>
    </source>
</evidence>
<evidence type="ECO:0000313" key="4">
    <source>
        <dbReference type="EMBL" id="GBM76650.1"/>
    </source>
</evidence>
<gene>
    <name evidence="4" type="ORF">AVEN_234868_1</name>
</gene>
<organism evidence="4 5">
    <name type="scientific">Araneus ventricosus</name>
    <name type="common">Orbweaver spider</name>
    <name type="synonym">Epeira ventricosa</name>
    <dbReference type="NCBI Taxonomy" id="182803"/>
    <lineage>
        <taxon>Eukaryota</taxon>
        <taxon>Metazoa</taxon>
        <taxon>Ecdysozoa</taxon>
        <taxon>Arthropoda</taxon>
        <taxon>Chelicerata</taxon>
        <taxon>Arachnida</taxon>
        <taxon>Araneae</taxon>
        <taxon>Araneomorphae</taxon>
        <taxon>Entelegynae</taxon>
        <taxon>Araneoidea</taxon>
        <taxon>Araneidae</taxon>
        <taxon>Araneus</taxon>
    </lineage>
</organism>
<reference evidence="4 5" key="1">
    <citation type="journal article" date="2019" name="Sci. Rep.">
        <title>Orb-weaving spider Araneus ventricosus genome elucidates the spidroin gene catalogue.</title>
        <authorList>
            <person name="Kono N."/>
            <person name="Nakamura H."/>
            <person name="Ohtoshi R."/>
            <person name="Moran D.A.P."/>
            <person name="Shinohara A."/>
            <person name="Yoshida Y."/>
            <person name="Fujiwara M."/>
            <person name="Mori M."/>
            <person name="Tomita M."/>
            <person name="Arakawa K."/>
        </authorList>
    </citation>
    <scope>NUCLEOTIDE SEQUENCE [LARGE SCALE GENOMIC DNA]</scope>
</reference>
<proteinExistence type="predicted"/>
<dbReference type="InterPro" id="IPR049448">
    <property type="entry name" value="ACAD9/ACADV-like_C"/>
</dbReference>
<dbReference type="GO" id="GO:0016491">
    <property type="term" value="F:oxidoreductase activity"/>
    <property type="evidence" value="ECO:0007669"/>
    <property type="project" value="UniProtKB-KW"/>
</dbReference>
<dbReference type="Pfam" id="PF21343">
    <property type="entry name" value="ACAD9-ACADV_C"/>
    <property type="match status" value="1"/>
</dbReference>
<feature type="domain" description="ACAD9/ACADV-like C-terminal" evidence="3">
    <location>
        <begin position="46"/>
        <end position="136"/>
    </location>
</feature>
<dbReference type="Proteomes" id="UP000499080">
    <property type="component" value="Unassembled WGS sequence"/>
</dbReference>
<dbReference type="Gene3D" id="1.20.140.10">
    <property type="entry name" value="Butyryl-CoA Dehydrogenase, subunit A, domain 3"/>
    <property type="match status" value="1"/>
</dbReference>
<dbReference type="OrthoDB" id="2588832at2759"/>
<dbReference type="AlphaFoldDB" id="A0A4Y2IGD3"/>
<keyword evidence="1" id="KW-0809">Transit peptide</keyword>
<protein>
    <recommendedName>
        <fullName evidence="3">ACAD9/ACADV-like C-terminal domain-containing protein</fullName>
    </recommendedName>
</protein>
<evidence type="ECO:0000256" key="2">
    <source>
        <dbReference type="ARBA" id="ARBA00023002"/>
    </source>
</evidence>
<evidence type="ECO:0000256" key="1">
    <source>
        <dbReference type="ARBA" id="ARBA00022946"/>
    </source>
</evidence>
<evidence type="ECO:0000259" key="3">
    <source>
        <dbReference type="Pfam" id="PF21343"/>
    </source>
</evidence>
<comment type="caution">
    <text evidence="4">The sequence shown here is derived from an EMBL/GenBank/DDBJ whole genome shotgun (WGS) entry which is preliminary data.</text>
</comment>
<name>A0A4Y2IGD3_ARAVE</name>
<keyword evidence="5" id="KW-1185">Reference proteome</keyword>
<dbReference type="EMBL" id="BGPR01002637">
    <property type="protein sequence ID" value="GBM76650.1"/>
    <property type="molecule type" value="Genomic_DNA"/>
</dbReference>